<organism evidence="2 3">
    <name type="scientific">Glossina brevipalpis</name>
    <dbReference type="NCBI Taxonomy" id="37001"/>
    <lineage>
        <taxon>Eukaryota</taxon>
        <taxon>Metazoa</taxon>
        <taxon>Ecdysozoa</taxon>
        <taxon>Arthropoda</taxon>
        <taxon>Hexapoda</taxon>
        <taxon>Insecta</taxon>
        <taxon>Pterygota</taxon>
        <taxon>Neoptera</taxon>
        <taxon>Endopterygota</taxon>
        <taxon>Diptera</taxon>
        <taxon>Brachycera</taxon>
        <taxon>Muscomorpha</taxon>
        <taxon>Hippoboscoidea</taxon>
        <taxon>Glossinidae</taxon>
        <taxon>Glossina</taxon>
    </lineage>
</organism>
<keyword evidence="3" id="KW-1185">Reference proteome</keyword>
<dbReference type="Gene3D" id="1.10.150.50">
    <property type="entry name" value="Transcription Factor, Ets-1"/>
    <property type="match status" value="1"/>
</dbReference>
<evidence type="ECO:0000313" key="3">
    <source>
        <dbReference type="Proteomes" id="UP000091820"/>
    </source>
</evidence>
<evidence type="ECO:0000313" key="2">
    <source>
        <dbReference type="EnsemblMetazoa" id="GBRI024776-PA"/>
    </source>
</evidence>
<dbReference type="AlphaFoldDB" id="A0A1A9WM87"/>
<dbReference type="GO" id="GO:0035102">
    <property type="term" value="C:PRC1 complex"/>
    <property type="evidence" value="ECO:0007669"/>
    <property type="project" value="TreeGrafter"/>
</dbReference>
<dbReference type="GO" id="GO:0045892">
    <property type="term" value="P:negative regulation of DNA-templated transcription"/>
    <property type="evidence" value="ECO:0007669"/>
    <property type="project" value="TreeGrafter"/>
</dbReference>
<dbReference type="GO" id="GO:0042393">
    <property type="term" value="F:histone binding"/>
    <property type="evidence" value="ECO:0007669"/>
    <property type="project" value="TreeGrafter"/>
</dbReference>
<dbReference type="InterPro" id="IPR013761">
    <property type="entry name" value="SAM/pointed_sf"/>
</dbReference>
<dbReference type="InterPro" id="IPR001660">
    <property type="entry name" value="SAM"/>
</dbReference>
<dbReference type="Pfam" id="PF00536">
    <property type="entry name" value="SAM_1"/>
    <property type="match status" value="1"/>
</dbReference>
<feature type="domain" description="SAM" evidence="1">
    <location>
        <begin position="133"/>
        <end position="173"/>
    </location>
</feature>
<dbReference type="GO" id="GO:0003682">
    <property type="term" value="F:chromatin binding"/>
    <property type="evidence" value="ECO:0007669"/>
    <property type="project" value="TreeGrafter"/>
</dbReference>
<evidence type="ECO:0000259" key="1">
    <source>
        <dbReference type="Pfam" id="PF00536"/>
    </source>
</evidence>
<proteinExistence type="predicted"/>
<name>A0A1A9WM87_9MUSC</name>
<dbReference type="EnsemblMetazoa" id="GBRI024776-RA">
    <property type="protein sequence ID" value="GBRI024776-PA"/>
    <property type="gene ID" value="GBRI024776"/>
</dbReference>
<protein>
    <submittedName>
        <fullName evidence="2">SAM domain-containing protein</fullName>
    </submittedName>
</protein>
<dbReference type="VEuPathDB" id="VectorBase:GBRI024776"/>
<dbReference type="Proteomes" id="UP000091820">
    <property type="component" value="Unassembled WGS sequence"/>
</dbReference>
<sequence length="190" mass="21044">MLACTSFQLFSAANKQQPGQQAIYETSNKRKKRKRQKHQETAAAELIHTAANDGNGVVTMNRQVTQLKANQVVLRDQFICNCLPLLRHCSQCGDLISTDLPEEKKNTAFGSPTTNYLSELKATREREEKVDLREHFRDQCIDGSGLPLLTEDHLVNSLGMKLGPALKLRSALAKKLGGPCPCVACLKPEL</sequence>
<accession>A0A1A9WM87</accession>
<dbReference type="SUPFAM" id="SSF47769">
    <property type="entry name" value="SAM/Pointed domain"/>
    <property type="match status" value="1"/>
</dbReference>
<dbReference type="InterPro" id="IPR050548">
    <property type="entry name" value="PcG_chromatin_remod_factors"/>
</dbReference>
<reference evidence="2" key="2">
    <citation type="submission" date="2020-05" db="UniProtKB">
        <authorList>
            <consortium name="EnsemblMetazoa"/>
        </authorList>
    </citation>
    <scope>IDENTIFICATION</scope>
    <source>
        <strain evidence="2">IAEA</strain>
    </source>
</reference>
<reference evidence="3" key="1">
    <citation type="submission" date="2014-03" db="EMBL/GenBank/DDBJ databases">
        <authorList>
            <person name="Aksoy S."/>
            <person name="Warren W."/>
            <person name="Wilson R.K."/>
        </authorList>
    </citation>
    <scope>NUCLEOTIDE SEQUENCE [LARGE SCALE GENOMIC DNA]</scope>
    <source>
        <strain evidence="3">IAEA</strain>
    </source>
</reference>
<dbReference type="PANTHER" id="PTHR12247:SF138">
    <property type="entry name" value="POLYHOMEOTIC DISTAL, ISOFORM A-RELATED"/>
    <property type="match status" value="1"/>
</dbReference>
<dbReference type="PANTHER" id="PTHR12247">
    <property type="entry name" value="POLYCOMB GROUP PROTEIN"/>
    <property type="match status" value="1"/>
</dbReference>